<reference evidence="2" key="2">
    <citation type="submission" date="2020-05" db="UniProtKB">
        <authorList>
            <consortium name="EnsemblMetazoa"/>
        </authorList>
    </citation>
    <scope>IDENTIFICATION</scope>
</reference>
<name>A0A084WIV5_ANOSI</name>
<accession>A0A084WIV5</accession>
<keyword evidence="3" id="KW-1185">Reference proteome</keyword>
<dbReference type="EMBL" id="ATLV01023950">
    <property type="status" value="NOT_ANNOTATED_CDS"/>
    <property type="molecule type" value="Genomic_DNA"/>
</dbReference>
<sequence length="116" mass="12974">MLSTGSYAALLMHGFLRLRSPSLRFPLCPKWLPVSGLRHYSPLYTDRLARYKGFPLAKQLGIIFAEIVVGDKREQSAATGVSRETANFQLPQPILLPMAEGKGVVAAARWRHRELI</sequence>
<dbReference type="AlphaFoldDB" id="A0A084WIV5"/>
<proteinExistence type="predicted"/>
<evidence type="ECO:0000313" key="3">
    <source>
        <dbReference type="Proteomes" id="UP000030765"/>
    </source>
</evidence>
<dbReference type="Proteomes" id="UP000030765">
    <property type="component" value="Unassembled WGS sequence"/>
</dbReference>
<dbReference type="EMBL" id="KE525347">
    <property type="protein sequence ID" value="KFB50149.1"/>
    <property type="molecule type" value="Genomic_DNA"/>
</dbReference>
<reference evidence="1 3" key="1">
    <citation type="journal article" date="2014" name="BMC Genomics">
        <title>Genome sequence of Anopheles sinensis provides insight into genetics basis of mosquito competence for malaria parasites.</title>
        <authorList>
            <person name="Zhou D."/>
            <person name="Zhang D."/>
            <person name="Ding G."/>
            <person name="Shi L."/>
            <person name="Hou Q."/>
            <person name="Ye Y."/>
            <person name="Xu Y."/>
            <person name="Zhou H."/>
            <person name="Xiong C."/>
            <person name="Li S."/>
            <person name="Yu J."/>
            <person name="Hong S."/>
            <person name="Yu X."/>
            <person name="Zou P."/>
            <person name="Chen C."/>
            <person name="Chang X."/>
            <person name="Wang W."/>
            <person name="Lv Y."/>
            <person name="Sun Y."/>
            <person name="Ma L."/>
            <person name="Shen B."/>
            <person name="Zhu C."/>
        </authorList>
    </citation>
    <scope>NUCLEOTIDE SEQUENCE [LARGE SCALE GENOMIC DNA]</scope>
</reference>
<organism evidence="1">
    <name type="scientific">Anopheles sinensis</name>
    <name type="common">Mosquito</name>
    <dbReference type="NCBI Taxonomy" id="74873"/>
    <lineage>
        <taxon>Eukaryota</taxon>
        <taxon>Metazoa</taxon>
        <taxon>Ecdysozoa</taxon>
        <taxon>Arthropoda</taxon>
        <taxon>Hexapoda</taxon>
        <taxon>Insecta</taxon>
        <taxon>Pterygota</taxon>
        <taxon>Neoptera</taxon>
        <taxon>Endopterygota</taxon>
        <taxon>Diptera</taxon>
        <taxon>Nematocera</taxon>
        <taxon>Culicoidea</taxon>
        <taxon>Culicidae</taxon>
        <taxon>Anophelinae</taxon>
        <taxon>Anopheles</taxon>
    </lineage>
</organism>
<protein>
    <submittedName>
        <fullName evidence="1 2">PIF-like protein</fullName>
    </submittedName>
</protein>
<evidence type="ECO:0000313" key="2">
    <source>
        <dbReference type="EnsemblMetazoa" id="ASIC018210-PA"/>
    </source>
</evidence>
<dbReference type="EnsemblMetazoa" id="ASIC018210-RA">
    <property type="protein sequence ID" value="ASIC018210-PA"/>
    <property type="gene ID" value="ASIC018210"/>
</dbReference>
<gene>
    <name evidence="1" type="ORF">ZHAS_00018210</name>
</gene>
<evidence type="ECO:0000313" key="1">
    <source>
        <dbReference type="EMBL" id="KFB50149.1"/>
    </source>
</evidence>
<dbReference type="VEuPathDB" id="VectorBase:ASIC018210"/>